<sequence length="116" mass="13291">MFNGKNIATGPLIYIERDSRLVLKKFEIENIHLKNDGAIIYAINPNKKGANVQTSTSNFKNIYQNNDNYAPALFNISRNNGIIQFRETDIMEFTSKYPEPVFLVDFINEIEVQDTG</sequence>
<proteinExistence type="predicted"/>
<dbReference type="EMBL" id="MCOG01000584">
    <property type="protein sequence ID" value="ORX97766.1"/>
    <property type="molecule type" value="Genomic_DNA"/>
</dbReference>
<accession>A0A1Y1YJ33</accession>
<keyword evidence="2" id="KW-1185">Reference proteome</keyword>
<dbReference type="Proteomes" id="UP000193920">
    <property type="component" value="Unassembled WGS sequence"/>
</dbReference>
<dbReference type="AlphaFoldDB" id="A0A1Y1YJ33"/>
<dbReference type="OrthoDB" id="10652631at2759"/>
<evidence type="ECO:0000313" key="1">
    <source>
        <dbReference type="EMBL" id="ORX97766.1"/>
    </source>
</evidence>
<evidence type="ECO:0000313" key="2">
    <source>
        <dbReference type="Proteomes" id="UP000193920"/>
    </source>
</evidence>
<name>A0A1Y1YJ33_9FUNG</name>
<reference evidence="1 2" key="1">
    <citation type="submission" date="2016-08" db="EMBL/GenBank/DDBJ databases">
        <title>A Parts List for Fungal Cellulosomes Revealed by Comparative Genomics.</title>
        <authorList>
            <consortium name="DOE Joint Genome Institute"/>
            <person name="Haitjema C.H."/>
            <person name="Gilmore S.P."/>
            <person name="Henske J.K."/>
            <person name="Solomon K.V."/>
            <person name="De Groot R."/>
            <person name="Kuo A."/>
            <person name="Mondo S.J."/>
            <person name="Salamov A.A."/>
            <person name="Labutti K."/>
            <person name="Zhao Z."/>
            <person name="Chiniquy J."/>
            <person name="Barry K."/>
            <person name="Brewer H.M."/>
            <person name="Purvine S.O."/>
            <person name="Wright A.T."/>
            <person name="Boxma B."/>
            <person name="Van Alen T."/>
            <person name="Hackstein J.H."/>
            <person name="Baker S.E."/>
            <person name="Grigoriev I.V."/>
            <person name="O'Malley M.A."/>
        </authorList>
    </citation>
    <scope>NUCLEOTIDE SEQUENCE [LARGE SCALE GENOMIC DNA]</scope>
    <source>
        <strain evidence="1 2">G1</strain>
    </source>
</reference>
<gene>
    <name evidence="1" type="ORF">LY90DRAFT_520041</name>
</gene>
<comment type="caution">
    <text evidence="1">The sequence shown here is derived from an EMBL/GenBank/DDBJ whole genome shotgun (WGS) entry which is preliminary data.</text>
</comment>
<organism evidence="1 2">
    <name type="scientific">Neocallimastix californiae</name>
    <dbReference type="NCBI Taxonomy" id="1754190"/>
    <lineage>
        <taxon>Eukaryota</taxon>
        <taxon>Fungi</taxon>
        <taxon>Fungi incertae sedis</taxon>
        <taxon>Chytridiomycota</taxon>
        <taxon>Chytridiomycota incertae sedis</taxon>
        <taxon>Neocallimastigomycetes</taxon>
        <taxon>Neocallimastigales</taxon>
        <taxon>Neocallimastigaceae</taxon>
        <taxon>Neocallimastix</taxon>
    </lineage>
</organism>
<protein>
    <submittedName>
        <fullName evidence="1">Uncharacterized protein</fullName>
    </submittedName>
</protein>